<dbReference type="InParanoid" id="B7G293"/>
<keyword evidence="2" id="KW-0040">ANK repeat</keyword>
<evidence type="ECO:0008006" key="5">
    <source>
        <dbReference type="Google" id="ProtNLM"/>
    </source>
</evidence>
<dbReference type="Proteomes" id="UP000000759">
    <property type="component" value="Chromosome 12"/>
</dbReference>
<evidence type="ECO:0000256" key="2">
    <source>
        <dbReference type="ARBA" id="ARBA00023043"/>
    </source>
</evidence>
<reference evidence="3 4" key="1">
    <citation type="journal article" date="2008" name="Nature">
        <title>The Phaeodactylum genome reveals the evolutionary history of diatom genomes.</title>
        <authorList>
            <person name="Bowler C."/>
            <person name="Allen A.E."/>
            <person name="Badger J.H."/>
            <person name="Grimwood J."/>
            <person name="Jabbari K."/>
            <person name="Kuo A."/>
            <person name="Maheswari U."/>
            <person name="Martens C."/>
            <person name="Maumus F."/>
            <person name="Otillar R.P."/>
            <person name="Rayko E."/>
            <person name="Salamov A."/>
            <person name="Vandepoele K."/>
            <person name="Beszteri B."/>
            <person name="Gruber A."/>
            <person name="Heijde M."/>
            <person name="Katinka M."/>
            <person name="Mock T."/>
            <person name="Valentin K."/>
            <person name="Verret F."/>
            <person name="Berges J.A."/>
            <person name="Brownlee C."/>
            <person name="Cadoret J.P."/>
            <person name="Chiovitti A."/>
            <person name="Choi C.J."/>
            <person name="Coesel S."/>
            <person name="De Martino A."/>
            <person name="Detter J.C."/>
            <person name="Durkin C."/>
            <person name="Falciatore A."/>
            <person name="Fournet J."/>
            <person name="Haruta M."/>
            <person name="Huysman M.J."/>
            <person name="Jenkins B.D."/>
            <person name="Jiroutova K."/>
            <person name="Jorgensen R.E."/>
            <person name="Joubert Y."/>
            <person name="Kaplan A."/>
            <person name="Kroger N."/>
            <person name="Kroth P.G."/>
            <person name="La Roche J."/>
            <person name="Lindquist E."/>
            <person name="Lommer M."/>
            <person name="Martin-Jezequel V."/>
            <person name="Lopez P.J."/>
            <person name="Lucas S."/>
            <person name="Mangogna M."/>
            <person name="McGinnis K."/>
            <person name="Medlin L.K."/>
            <person name="Montsant A."/>
            <person name="Oudot-Le Secq M.P."/>
            <person name="Napoli C."/>
            <person name="Obornik M."/>
            <person name="Parker M.S."/>
            <person name="Petit J.L."/>
            <person name="Porcel B.M."/>
            <person name="Poulsen N."/>
            <person name="Robison M."/>
            <person name="Rychlewski L."/>
            <person name="Rynearson T.A."/>
            <person name="Schmutz J."/>
            <person name="Shapiro H."/>
            <person name="Siaut M."/>
            <person name="Stanley M."/>
            <person name="Sussman M.R."/>
            <person name="Taylor A.R."/>
            <person name="Vardi A."/>
            <person name="von Dassow P."/>
            <person name="Vyverman W."/>
            <person name="Willis A."/>
            <person name="Wyrwicz L.S."/>
            <person name="Rokhsar D.S."/>
            <person name="Weissenbach J."/>
            <person name="Armbrust E.V."/>
            <person name="Green B.R."/>
            <person name="Van de Peer Y."/>
            <person name="Grigoriev I.V."/>
        </authorList>
    </citation>
    <scope>NUCLEOTIDE SEQUENCE [LARGE SCALE GENOMIC DNA]</scope>
    <source>
        <strain evidence="3 4">CCAP 1055/1</strain>
    </source>
</reference>
<reference evidence="4" key="2">
    <citation type="submission" date="2008-08" db="EMBL/GenBank/DDBJ databases">
        <authorList>
            <consortium name="Diatom Consortium"/>
            <person name="Grigoriev I."/>
            <person name="Grimwood J."/>
            <person name="Kuo A."/>
            <person name="Otillar R.P."/>
            <person name="Salamov A."/>
            <person name="Detter J.C."/>
            <person name="Lindquist E."/>
            <person name="Shapiro H."/>
            <person name="Lucas S."/>
            <person name="Glavina del Rio T."/>
            <person name="Pitluck S."/>
            <person name="Rokhsar D."/>
            <person name="Bowler C."/>
        </authorList>
    </citation>
    <scope>GENOME REANNOTATION</scope>
    <source>
        <strain evidence="4">CCAP 1055/1</strain>
    </source>
</reference>
<evidence type="ECO:0000313" key="3">
    <source>
        <dbReference type="EMBL" id="EEC47092.1"/>
    </source>
</evidence>
<dbReference type="GeneID" id="7202140"/>
<protein>
    <recommendedName>
        <fullName evidence="5">Ankyrin repeat protein</fullName>
    </recommendedName>
</protein>
<dbReference type="AlphaFoldDB" id="B7G293"/>
<evidence type="ECO:0000256" key="1">
    <source>
        <dbReference type="ARBA" id="ARBA00022737"/>
    </source>
</evidence>
<sequence length="363" mass="40465">MAEEQGTSDELDALIEEQRWDSAFVRLLANPDEAKKSRIRATPFELLDLVASLYPDAITMPDRRCNDTPLHLVCRQSQTSSKRVKALLAHLKDPDGVLIRNRFGGTSLHSAANHNATIETFRELVRTNSRIVRVATREGVYAVATLWHAYVQTIQGHMCIAHALKGDNISSEHFARFWEKAKFLASEYFRRTTACPEEIDNRTRFVLHGLIQCNVDISFFKIALKIEPGLAITPNAQGSLPLHILVKDRPYRLKERQAIVAALQAYPRAALIANKAGYTPLLIAIGSKLPWENGLDCIANAALSMIQRRDPLTGLFPFLLAASNGGPMSVSTTYHLLSARPDLLRPRDTAETNFHVQSSSLYG</sequence>
<proteinExistence type="predicted"/>
<gene>
    <name evidence="3" type="ORF">PHATRDRAFT_47042</name>
</gene>
<dbReference type="PANTHER" id="PTHR24186">
    <property type="entry name" value="PROTEIN PHOSPHATASE 1 REGULATORY SUBUNIT"/>
    <property type="match status" value="1"/>
</dbReference>
<dbReference type="Gene3D" id="1.25.40.20">
    <property type="entry name" value="Ankyrin repeat-containing domain"/>
    <property type="match status" value="1"/>
</dbReference>
<name>B7G293_PHATC</name>
<keyword evidence="1" id="KW-0677">Repeat</keyword>
<dbReference type="RefSeq" id="XP_002181169.1">
    <property type="nucleotide sequence ID" value="XM_002181133.1"/>
</dbReference>
<dbReference type="PANTHER" id="PTHR24186:SF38">
    <property type="entry name" value="ANKYRIN REPEAT FAMILY PROTEIN"/>
    <property type="match status" value="1"/>
</dbReference>
<dbReference type="EMBL" id="CM000614">
    <property type="protein sequence ID" value="EEC47092.1"/>
    <property type="molecule type" value="Genomic_DNA"/>
</dbReference>
<dbReference type="SUPFAM" id="SSF48403">
    <property type="entry name" value="Ankyrin repeat"/>
    <property type="match status" value="1"/>
</dbReference>
<dbReference type="HOGENOM" id="CLU_763890_0_0_1"/>
<dbReference type="KEGG" id="pti:PHATRDRAFT_47042"/>
<evidence type="ECO:0000313" key="4">
    <source>
        <dbReference type="Proteomes" id="UP000000759"/>
    </source>
</evidence>
<dbReference type="GO" id="GO:0005886">
    <property type="term" value="C:plasma membrane"/>
    <property type="evidence" value="ECO:0007669"/>
    <property type="project" value="TreeGrafter"/>
</dbReference>
<organism evidence="3 4">
    <name type="scientific">Phaeodactylum tricornutum (strain CCAP 1055/1)</name>
    <dbReference type="NCBI Taxonomy" id="556484"/>
    <lineage>
        <taxon>Eukaryota</taxon>
        <taxon>Sar</taxon>
        <taxon>Stramenopiles</taxon>
        <taxon>Ochrophyta</taxon>
        <taxon>Bacillariophyta</taxon>
        <taxon>Bacillariophyceae</taxon>
        <taxon>Bacillariophycidae</taxon>
        <taxon>Naviculales</taxon>
        <taxon>Phaeodactylaceae</taxon>
        <taxon>Phaeodactylum</taxon>
    </lineage>
</organism>
<keyword evidence="4" id="KW-1185">Reference proteome</keyword>
<dbReference type="InterPro" id="IPR036770">
    <property type="entry name" value="Ankyrin_rpt-contain_sf"/>
</dbReference>
<accession>B7G293</accession>
<dbReference type="PaxDb" id="2850-Phatr47042"/>
<dbReference type="OrthoDB" id="38789at2759"/>